<sequence length="397" mass="45601">MSKLKNTLSCGNCFNTKYVTTLSENSRLKIDVCTDCLPKGYSKEIVEYSKTKCLEINSKEIDPENDKDFNILLKELKSDSSLFNIVNSIELFKKNYNDIKKAIKHKEILENPDKHSIVRTVDAHQFTALHLFTRNQVFQIISKPNRAKKTRVDEYGKVIDISEDRTFLGWGGNIHFTISGPVLCDYDQQVFDACVKIWHTKSKTGIIVETNLSEIWKNLGNTSTIGKVNRESLRRSLSRLHKVSIEVRSMDKKNKSFWGGGLFDTIRYIDTNENKIFIKFNLYMASNYLDGSYATLNHNLYNNLTSYAKKIYMFIMSHRDSDRFISIDKLRPLIGVSDEVSSKRFKDQISSALSELKEKEVLDPISKIENNILYTTVLSKAWDACAIHNQMSSSSCL</sequence>
<organism evidence="1 2">
    <name type="scientific">Spirobacillus cienkowskii</name>
    <dbReference type="NCBI Taxonomy" id="495820"/>
    <lineage>
        <taxon>Bacteria</taxon>
        <taxon>Pseudomonadati</taxon>
        <taxon>Bdellovibrionota</taxon>
        <taxon>Oligoflexia</taxon>
        <taxon>Silvanigrellales</taxon>
        <taxon>Spirobacillus</taxon>
    </lineage>
</organism>
<dbReference type="Proteomes" id="UP000253934">
    <property type="component" value="Unassembled WGS sequence"/>
</dbReference>
<comment type="caution">
    <text evidence="1">The sequence shown here is derived from an EMBL/GenBank/DDBJ whole genome shotgun (WGS) entry which is preliminary data.</text>
</comment>
<evidence type="ECO:0000313" key="2">
    <source>
        <dbReference type="Proteomes" id="UP000253934"/>
    </source>
</evidence>
<keyword evidence="2" id="KW-1185">Reference proteome</keyword>
<proteinExistence type="predicted"/>
<gene>
    <name evidence="1" type="ORF">DCC88_00015</name>
</gene>
<dbReference type="AlphaFoldDB" id="A0A369L045"/>
<name>A0A369L045_9BACT</name>
<evidence type="ECO:0000313" key="1">
    <source>
        <dbReference type="EMBL" id="RDB37344.1"/>
    </source>
</evidence>
<dbReference type="EMBL" id="QOVW01000001">
    <property type="protein sequence ID" value="RDB37344.1"/>
    <property type="molecule type" value="Genomic_DNA"/>
</dbReference>
<accession>A0A369L045</accession>
<evidence type="ECO:0008006" key="3">
    <source>
        <dbReference type="Google" id="ProtNLM"/>
    </source>
</evidence>
<protein>
    <recommendedName>
        <fullName evidence="3">Replication protein</fullName>
    </recommendedName>
</protein>
<reference evidence="1" key="1">
    <citation type="submission" date="2018-04" db="EMBL/GenBank/DDBJ databases">
        <title>Draft genome sequence of the Candidatus Spirobacillus cienkowskii, a pathogen of freshwater Daphnia species, reconstructed from hemolymph metagenomic reads.</title>
        <authorList>
            <person name="Bresciani L."/>
            <person name="Lemos L.N."/>
            <person name="Wale N."/>
            <person name="Lin J.Y."/>
            <person name="Fernandes G.R."/>
            <person name="Duffy M.A."/>
            <person name="Rodrigues J.M."/>
        </authorList>
    </citation>
    <scope>NUCLEOTIDE SEQUENCE [LARGE SCALE GENOMIC DNA]</scope>
    <source>
        <strain evidence="1">Binning01</strain>
    </source>
</reference>